<keyword evidence="2" id="KW-1185">Reference proteome</keyword>
<evidence type="ECO:0000313" key="2">
    <source>
        <dbReference type="Proteomes" id="UP000055060"/>
    </source>
</evidence>
<dbReference type="InterPro" id="IPR008930">
    <property type="entry name" value="Terpenoid_cyclase/PrenylTrfase"/>
</dbReference>
<proteinExistence type="predicted"/>
<organism evidence="1">
    <name type="scientific">Longilinea arvoryzae</name>
    <dbReference type="NCBI Taxonomy" id="360412"/>
    <lineage>
        <taxon>Bacteria</taxon>
        <taxon>Bacillati</taxon>
        <taxon>Chloroflexota</taxon>
        <taxon>Anaerolineae</taxon>
        <taxon>Anaerolineales</taxon>
        <taxon>Anaerolineaceae</taxon>
        <taxon>Longilinea</taxon>
    </lineage>
</organism>
<evidence type="ECO:0000313" key="1">
    <source>
        <dbReference type="EMBL" id="GAP15690.1"/>
    </source>
</evidence>
<sequence>MSHCCPTEFSLKDLYQSTEMLLAARPDAVAAYRLQRDVLRLDETAPEMQRLRAAARQSGWVRQVEATQLEDGSWGRFHTQDSRINPVFRTSEEALHRALALGLDIHDEVLQRAEAYILQVMNGEITISDPPEKNDRVPLGIQLMTGGWLARLDSGHPEMERHWRYWFDVARRAFASGRYSQTDEETAYPTLSGVKVPKGFLRSQYALWMLAARPLPADLDAEVTNWIWNRPDGIYYMGVCLNDWQQEQASIWFRSMDLLSGFSSWREVAMPALNKLWRQRDESGRWNFGPQLAHCAEFPLSENWRTRARRQTDFSARVLGLLRKVFD</sequence>
<reference evidence="1" key="1">
    <citation type="submission" date="2015-07" db="EMBL/GenBank/DDBJ databases">
        <title>Draft Genome Sequences of Anaerolinea thermolimosa IMO-1, Bellilinea caldifistulae GOMI-1, Leptolinea tardivitalis YMTK-2, Levilinea saccharolytica KIBI-1,Longilinea arvoryzae KOME-1, Previously Described as Members of the Anaerolineaceae (Chloroflexi).</title>
        <authorList>
            <person name="Sekiguchi Y."/>
            <person name="Ohashi A."/>
            <person name="Matsuura N."/>
            <person name="Tourlousse M.D."/>
        </authorList>
    </citation>
    <scope>NUCLEOTIDE SEQUENCE [LARGE SCALE GENOMIC DNA]</scope>
    <source>
        <strain evidence="1">KOME-1</strain>
    </source>
</reference>
<name>A0A0S7BPD9_9CHLR</name>
<dbReference type="SUPFAM" id="SSF48239">
    <property type="entry name" value="Terpenoid cyclases/Protein prenyltransferases"/>
    <property type="match status" value="1"/>
</dbReference>
<accession>A0A0S7BPD9</accession>
<dbReference type="AlphaFoldDB" id="A0A0S7BPD9"/>
<protein>
    <submittedName>
        <fullName evidence="1">Uncharacterized protein</fullName>
    </submittedName>
</protein>
<dbReference type="EMBL" id="DF967972">
    <property type="protein sequence ID" value="GAP15690.1"/>
    <property type="molecule type" value="Genomic_DNA"/>
</dbReference>
<gene>
    <name evidence="1" type="ORF">LARV_03482</name>
</gene>
<dbReference type="Proteomes" id="UP000055060">
    <property type="component" value="Unassembled WGS sequence"/>
</dbReference>
<dbReference type="RefSeq" id="WP_075074850.1">
    <property type="nucleotide sequence ID" value="NZ_DF967972.1"/>
</dbReference>